<dbReference type="SUPFAM" id="SSF55729">
    <property type="entry name" value="Acyl-CoA N-acyltransferases (Nat)"/>
    <property type="match status" value="1"/>
</dbReference>
<evidence type="ECO:0000256" key="1">
    <source>
        <dbReference type="ARBA" id="ARBA00022490"/>
    </source>
</evidence>
<keyword evidence="3 9" id="KW-0808">Transferase</keyword>
<dbReference type="GO" id="GO:0002101">
    <property type="term" value="P:tRNA wobble cytosine modification"/>
    <property type="evidence" value="ECO:0007669"/>
    <property type="project" value="UniProtKB-UniRule"/>
</dbReference>
<dbReference type="PROSITE" id="PS51186">
    <property type="entry name" value="GNAT"/>
    <property type="match status" value="1"/>
</dbReference>
<dbReference type="InterPro" id="IPR027417">
    <property type="entry name" value="P-loop_NTPase"/>
</dbReference>
<feature type="domain" description="N-acetyltransferase" evidence="10">
    <location>
        <begin position="372"/>
        <end position="559"/>
    </location>
</feature>
<evidence type="ECO:0000256" key="3">
    <source>
        <dbReference type="ARBA" id="ARBA00022679"/>
    </source>
</evidence>
<evidence type="ECO:0000256" key="7">
    <source>
        <dbReference type="ARBA" id="ARBA00022884"/>
    </source>
</evidence>
<keyword evidence="2 9" id="KW-0820">tRNA-binding</keyword>
<dbReference type="GO" id="GO:1990883">
    <property type="term" value="F:18S rRNA cytidine N-acetyltransferase activity"/>
    <property type="evidence" value="ECO:0007669"/>
    <property type="project" value="TreeGrafter"/>
</dbReference>
<protein>
    <recommendedName>
        <fullName evidence="9">tRNA(Met) cytidine acetyltransferase TmcA</fullName>
        <ecNumber evidence="9">2.3.1.193</ecNumber>
    </recommendedName>
</protein>
<dbReference type="Proteomes" id="UP000243807">
    <property type="component" value="Chromosome"/>
</dbReference>
<dbReference type="AlphaFoldDB" id="A0A1P8UJX1"/>
<dbReference type="PANTHER" id="PTHR10925:SF5">
    <property type="entry name" value="RNA CYTIDINE ACETYLTRANSFERASE"/>
    <property type="match status" value="1"/>
</dbReference>
<dbReference type="Gene3D" id="3.40.50.11040">
    <property type="match status" value="1"/>
</dbReference>
<dbReference type="GO" id="GO:0000049">
    <property type="term" value="F:tRNA binding"/>
    <property type="evidence" value="ECO:0007669"/>
    <property type="project" value="UniProtKB-UniRule"/>
</dbReference>
<dbReference type="OrthoDB" id="5578851at2"/>
<dbReference type="GO" id="GO:0051392">
    <property type="term" value="F:tRNA cytidine N4-acetyltransferase activity"/>
    <property type="evidence" value="ECO:0007669"/>
    <property type="project" value="UniProtKB-UniRule"/>
</dbReference>
<dbReference type="InterPro" id="IPR013562">
    <property type="entry name" value="TmcA/NAT10_N"/>
</dbReference>
<dbReference type="GO" id="GO:1904812">
    <property type="term" value="P:rRNA acetylation involved in maturation of SSU-rRNA"/>
    <property type="evidence" value="ECO:0007669"/>
    <property type="project" value="TreeGrafter"/>
</dbReference>
<evidence type="ECO:0000313" key="12">
    <source>
        <dbReference type="Proteomes" id="UP000243807"/>
    </source>
</evidence>
<evidence type="ECO:0000256" key="8">
    <source>
        <dbReference type="ARBA" id="ARBA00023315"/>
    </source>
</evidence>
<dbReference type="GO" id="GO:0005524">
    <property type="term" value="F:ATP binding"/>
    <property type="evidence" value="ECO:0007669"/>
    <property type="project" value="UniProtKB-UniRule"/>
</dbReference>
<keyword evidence="8 9" id="KW-0012">Acyltransferase</keyword>
<name>A0A1P8UJX1_9GAMM</name>
<dbReference type="InterPro" id="IPR032672">
    <property type="entry name" value="TmcA/NAT10/Kre33"/>
</dbReference>
<proteinExistence type="inferred from homology"/>
<keyword evidence="4 9" id="KW-0819">tRNA processing</keyword>
<evidence type="ECO:0000256" key="2">
    <source>
        <dbReference type="ARBA" id="ARBA00022555"/>
    </source>
</evidence>
<evidence type="ECO:0000256" key="9">
    <source>
        <dbReference type="HAMAP-Rule" id="MF_01886"/>
    </source>
</evidence>
<accession>A0A1P8UJX1</accession>
<comment type="subcellular location">
    <subcellularLocation>
        <location evidence="9">Cytoplasm</location>
    </subcellularLocation>
</comment>
<dbReference type="PANTHER" id="PTHR10925">
    <property type="entry name" value="N-ACETYLTRANSFERASE 10"/>
    <property type="match status" value="1"/>
</dbReference>
<sequence>MNISYSDTDGFFQRLQTAARASRQRRVVLLRGAPHWCATVAARVPLALGVEAADWLGVPPPGWNALVGGATELLGRERDLVGLDVRESVDADLFGALVGGLRAGGVLLLSAPASGSRVAGRFMARWERLLRAAPECVSVEQGQPWPAIDWPCTSVSAPAPDGQGCLTADQRKAVDAVCRVATGHRRRPVVLTADRGRGKSAAFGLAAARLMAGRGARVVLTGPGLAAVGAAFDAARSRLPAAVVARRGALRYGAASMQFVAPDALVREPVAADVVLVDEAAALPVALLTRLLARYARIAFATTVHGYEGSGQAFRVRFAAVLERATPGWRAVELAAPIRWAAGDPLEALAARLLLLDAEPASVSAVDALRALAVERFDRDRLVRDEALLREWFGLLILAHYRTRPRDLQQWLEGDGVMLWGLRRAGRLVAVAVGVREGGLAPDAAAAVARGERRWRGHLVAQTLAAHLGQVDAAVLQGLRIVRIAVHPALRRRGLGVQLLRAVAAEARAEGLDWLGASFGADAGLLQFWRAAGLAPVRIGFTREATSGAHAALMLQGLSAAGEALRRSARQRFTAGLPGWLGDALRGLEPALVCALLEEDALGAVSAAAISEAARFARGACTFEDAQPWLRELALARLGRAWRDARRLSDSEERSGASGQWPAYPVAAADSFQTRQASTLRDDEWAALAARLVQQQSWAEVARQLALPGRAQLIEVLRGAVSRLLAARASASDA</sequence>
<feature type="binding site" evidence="9">
    <location>
        <position position="339"/>
    </location>
    <ligand>
        <name>ATP</name>
        <dbReference type="ChEBI" id="CHEBI:30616"/>
    </ligand>
</feature>
<evidence type="ECO:0000256" key="5">
    <source>
        <dbReference type="ARBA" id="ARBA00022741"/>
    </source>
</evidence>
<dbReference type="KEGG" id="afy:BW247_14400"/>
<evidence type="ECO:0000313" key="11">
    <source>
        <dbReference type="EMBL" id="APZ44136.1"/>
    </source>
</evidence>
<dbReference type="Pfam" id="PF08351">
    <property type="entry name" value="TmcA_N"/>
    <property type="match status" value="1"/>
</dbReference>
<keyword evidence="6 9" id="KW-0067">ATP-binding</keyword>
<dbReference type="Pfam" id="PF13718">
    <property type="entry name" value="GNAT_acetyltr_2"/>
    <property type="match status" value="2"/>
</dbReference>
<dbReference type="InterPro" id="IPR007807">
    <property type="entry name" value="TcmA/NAT10_helicase"/>
</dbReference>
<dbReference type="InterPro" id="IPR000182">
    <property type="entry name" value="GNAT_dom"/>
</dbReference>
<dbReference type="Gene3D" id="1.20.120.890">
    <property type="entry name" value="tRNA(Met) cytidine acetyltransferase, tail domain"/>
    <property type="match status" value="1"/>
</dbReference>
<comment type="caution">
    <text evidence="9">Lacks conserved residue(s) required for the propagation of feature annotation.</text>
</comment>
<comment type="catalytic activity">
    <reaction evidence="9">
        <text>cytidine(34) in elongator tRNA(Met) + acetyl-CoA + ATP + H2O = N(4)-acetylcytidine(34) in elongator tRNA(Met) + ADP + phosphate + CoA + H(+)</text>
        <dbReference type="Rhea" id="RHEA:43788"/>
        <dbReference type="Rhea" id="RHEA-COMP:10693"/>
        <dbReference type="Rhea" id="RHEA-COMP:10694"/>
        <dbReference type="ChEBI" id="CHEBI:15377"/>
        <dbReference type="ChEBI" id="CHEBI:15378"/>
        <dbReference type="ChEBI" id="CHEBI:30616"/>
        <dbReference type="ChEBI" id="CHEBI:43474"/>
        <dbReference type="ChEBI" id="CHEBI:57287"/>
        <dbReference type="ChEBI" id="CHEBI:57288"/>
        <dbReference type="ChEBI" id="CHEBI:74900"/>
        <dbReference type="ChEBI" id="CHEBI:82748"/>
        <dbReference type="ChEBI" id="CHEBI:456216"/>
        <dbReference type="EC" id="2.3.1.193"/>
    </reaction>
</comment>
<keyword evidence="1 9" id="KW-0963">Cytoplasm</keyword>
<dbReference type="STRING" id="1765967.BW247_14400"/>
<dbReference type="EC" id="2.3.1.193" evidence="9"/>
<dbReference type="Gene3D" id="3.40.50.300">
    <property type="entry name" value="P-loop containing nucleotide triphosphate hydrolases"/>
    <property type="match status" value="1"/>
</dbReference>
<keyword evidence="12" id="KW-1185">Reference proteome</keyword>
<dbReference type="InterPro" id="IPR024914">
    <property type="entry name" value="tRNA_acetyltr_TmcA"/>
</dbReference>
<organism evidence="11 12">
    <name type="scientific">Acidihalobacter ferrooxydans</name>
    <dbReference type="NCBI Taxonomy" id="1765967"/>
    <lineage>
        <taxon>Bacteria</taxon>
        <taxon>Pseudomonadati</taxon>
        <taxon>Pseudomonadota</taxon>
        <taxon>Gammaproteobacteria</taxon>
        <taxon>Chromatiales</taxon>
        <taxon>Ectothiorhodospiraceae</taxon>
        <taxon>Acidihalobacter</taxon>
    </lineage>
</organism>
<feature type="binding site" evidence="9">
    <location>
        <begin position="484"/>
        <end position="486"/>
    </location>
    <ligand>
        <name>acetyl-CoA</name>
        <dbReference type="ChEBI" id="CHEBI:57288"/>
    </ligand>
</feature>
<gene>
    <name evidence="9" type="primary">tmcA</name>
    <name evidence="11" type="ORF">BW247_14400</name>
</gene>
<comment type="similarity">
    <text evidence="9">Belongs to the TmcA family.</text>
</comment>
<dbReference type="HAMAP" id="MF_01886">
    <property type="entry name" value="tRNA_acetyltr_TmcA"/>
    <property type="match status" value="1"/>
</dbReference>
<keyword evidence="5 9" id="KW-0547">Nucleotide-binding</keyword>
<dbReference type="GO" id="GO:0005737">
    <property type="term" value="C:cytoplasm"/>
    <property type="evidence" value="ECO:0007669"/>
    <property type="project" value="UniProtKB-SubCell"/>
</dbReference>
<dbReference type="InterPro" id="IPR016181">
    <property type="entry name" value="Acyl_CoA_acyltransferase"/>
</dbReference>
<dbReference type="Pfam" id="PF05127">
    <property type="entry name" value="NAT10_TcmA_helicase"/>
    <property type="match status" value="1"/>
</dbReference>
<keyword evidence="7 9" id="KW-0694">RNA-binding</keyword>
<evidence type="ECO:0000256" key="4">
    <source>
        <dbReference type="ARBA" id="ARBA00022694"/>
    </source>
</evidence>
<comment type="function">
    <text evidence="9">Catalyzes the formation of N(4)-acetylcytidine (ac(4)C) at the wobble position of tRNA(Met), by using acetyl-CoA as an acetyl donor and ATP (or GTP).</text>
</comment>
<dbReference type="SUPFAM" id="SSF52540">
    <property type="entry name" value="P-loop containing nucleoside triphosphate hydrolases"/>
    <property type="match status" value="1"/>
</dbReference>
<evidence type="ECO:0000259" key="10">
    <source>
        <dbReference type="PROSITE" id="PS51186"/>
    </source>
</evidence>
<dbReference type="GO" id="GO:0051391">
    <property type="term" value="P:tRNA acetylation"/>
    <property type="evidence" value="ECO:0007669"/>
    <property type="project" value="UniProtKB-UniRule"/>
</dbReference>
<dbReference type="EMBL" id="CP019434">
    <property type="protein sequence ID" value="APZ44136.1"/>
    <property type="molecule type" value="Genomic_DNA"/>
</dbReference>
<evidence type="ECO:0000256" key="6">
    <source>
        <dbReference type="ARBA" id="ARBA00022840"/>
    </source>
</evidence>
<reference evidence="11 12" key="1">
    <citation type="submission" date="2017-01" db="EMBL/GenBank/DDBJ databases">
        <title>Draft sequence of Acidihalobacter ferrooxidans strain DSM 14175 (strain V8).</title>
        <authorList>
            <person name="Khaleque H.N."/>
            <person name="Ramsay J.P."/>
            <person name="Murphy R.J.T."/>
            <person name="Kaksonen A.H."/>
            <person name="Boxall N.J."/>
            <person name="Watkin E.L.J."/>
        </authorList>
    </citation>
    <scope>NUCLEOTIDE SEQUENCE [LARGE SCALE GENOMIC DNA]</scope>
    <source>
        <strain evidence="11 12">V8</strain>
    </source>
</reference>
<dbReference type="Gene3D" id="3.40.630.30">
    <property type="match status" value="1"/>
</dbReference>
<dbReference type="InterPro" id="IPR038321">
    <property type="entry name" value="TmcA_C_sf"/>
</dbReference>
<feature type="binding site" evidence="9">
    <location>
        <position position="170"/>
    </location>
    <ligand>
        <name>ATP</name>
        <dbReference type="ChEBI" id="CHEBI:30616"/>
    </ligand>
</feature>
<dbReference type="RefSeq" id="WP_076837759.1">
    <property type="nucleotide sequence ID" value="NZ_CP019434.1"/>
</dbReference>